<evidence type="ECO:0000259" key="1">
    <source>
        <dbReference type="Pfam" id="PF04851"/>
    </source>
</evidence>
<dbReference type="InterPro" id="IPR027417">
    <property type="entry name" value="P-loop_NTPase"/>
</dbReference>
<keyword evidence="3" id="KW-1185">Reference proteome</keyword>
<dbReference type="AlphaFoldDB" id="A0A0U5EUG2"/>
<protein>
    <recommendedName>
        <fullName evidence="1">Helicase/UvrB N-terminal domain-containing protein</fullName>
    </recommendedName>
</protein>
<dbReference type="PATRIC" id="fig|446692.3.peg.1867"/>
<proteinExistence type="predicted"/>
<dbReference type="Pfam" id="PF04851">
    <property type="entry name" value="ResIII"/>
    <property type="match status" value="1"/>
</dbReference>
<dbReference type="KEGG" id="asz:ASN_1819"/>
<evidence type="ECO:0000313" key="3">
    <source>
        <dbReference type="Proteomes" id="UP000056109"/>
    </source>
</evidence>
<dbReference type="SUPFAM" id="SSF52540">
    <property type="entry name" value="P-loop containing nucleoside triphosphate hydrolases"/>
    <property type="match status" value="1"/>
</dbReference>
<dbReference type="GO" id="GO:0005524">
    <property type="term" value="F:ATP binding"/>
    <property type="evidence" value="ECO:0007669"/>
    <property type="project" value="InterPro"/>
</dbReference>
<organism evidence="2 3">
    <name type="scientific">Acetobacter senegalensis</name>
    <dbReference type="NCBI Taxonomy" id="446692"/>
    <lineage>
        <taxon>Bacteria</taxon>
        <taxon>Pseudomonadati</taxon>
        <taxon>Pseudomonadota</taxon>
        <taxon>Alphaproteobacteria</taxon>
        <taxon>Acetobacterales</taxon>
        <taxon>Acetobacteraceae</taxon>
        <taxon>Acetobacter</taxon>
    </lineage>
</organism>
<dbReference type="Proteomes" id="UP000056109">
    <property type="component" value="Chromosome I"/>
</dbReference>
<dbReference type="InterPro" id="IPR006935">
    <property type="entry name" value="Helicase/UvrB_N"/>
</dbReference>
<dbReference type="GO" id="GO:0016787">
    <property type="term" value="F:hydrolase activity"/>
    <property type="evidence" value="ECO:0007669"/>
    <property type="project" value="InterPro"/>
</dbReference>
<accession>A0A0U5EUG2</accession>
<sequence>MLYSSANCGSGKTRSMIQLISINKDFYNGKVIFVQPKKENLLESESQFKESGMTPYIIDEDHLTEEMTSVAKGLYSYILKRKIKKSDVLLVTHQSFLKHMVNMGKITNDYYVVFDEVPQESFGEFTLSLSTNKDILLKYIQTAPSKNPDFFVLKPIDRVQMNTCMTAEGEDEINDKLRGLFEKLLDEKHYTVEIRKGVWESFKKNKRNGRNNVSFITHFYMLPEIFDDFLDVHFLSAKFEESDIYHIFKELGVQFVEKKILKLQYKEHKNTTHTFIRYCMERDFSKTMRSYKCLNQKTIIQNILDISRLNMSPDDKQLLVLNKDMIDGDFKEYKLPQNSELISSYVHGLNGYKHIHNITFAASLNYRNTQADFLHDRFGLSYEDIDKSFLFSSTYQAICRTSIRDKHDDSYRLITVPDYRSAVYVQEVLGIPDDRVSSLENFMFLPEQKQSGGQIKTHKQTKELTELKRKTKNIIISECKAFKDFYLDDENRFRINLLNGVSTYEVAKYIDFKEPEDILDFFENESKFTSNDKHKEGRLAWCCLLLSDRNEVDGKKFGAHNNHGYTCLMFDKDSSETGEDLSFLDCASWFRKQGWSFFMYETYSGKGNFRVVLPLKHAITCEAHELLTKWINKRISTEAGKKGSVFKWKENSMGPFDDSKFNAAAKFYLPNHSPERTDYQTYRYKGNIFDPCKELKGKDIKVPEYMCQKMIGLTTHKKKIYERIVNPAINAVLNTSGIKQTHDELRDKKCKEQQEKFLLNKSHDSLGELVRKMTFWERKAEILPFVLMNYRNTEEMKNECEGWVRKYANMVTCSEKFKWK</sequence>
<reference evidence="3" key="1">
    <citation type="submission" date="2014-09" db="EMBL/GenBank/DDBJ databases">
        <authorList>
            <person name="Illeghems K.G."/>
        </authorList>
    </citation>
    <scope>NUCLEOTIDE SEQUENCE [LARGE SCALE GENOMIC DNA]</scope>
    <source>
        <strain evidence="3">108B</strain>
    </source>
</reference>
<dbReference type="EMBL" id="LN606600">
    <property type="protein sequence ID" value="CEF41151.1"/>
    <property type="molecule type" value="Genomic_DNA"/>
</dbReference>
<gene>
    <name evidence="2" type="ORF">ASN_1819</name>
</gene>
<evidence type="ECO:0000313" key="2">
    <source>
        <dbReference type="EMBL" id="CEF41151.1"/>
    </source>
</evidence>
<name>A0A0U5EUG2_9PROT</name>
<feature type="domain" description="Helicase/UvrB N-terminal" evidence="1">
    <location>
        <begin position="6"/>
        <end position="117"/>
    </location>
</feature>
<dbReference type="Gene3D" id="3.40.50.300">
    <property type="entry name" value="P-loop containing nucleotide triphosphate hydrolases"/>
    <property type="match status" value="1"/>
</dbReference>
<dbReference type="GO" id="GO:0003677">
    <property type="term" value="F:DNA binding"/>
    <property type="evidence" value="ECO:0007669"/>
    <property type="project" value="InterPro"/>
</dbReference>